<protein>
    <submittedName>
        <fullName evidence="2">Uncharacterized protein</fullName>
    </submittedName>
</protein>
<dbReference type="EMBL" id="CP036273">
    <property type="protein sequence ID" value="QDU23796.1"/>
    <property type="molecule type" value="Genomic_DNA"/>
</dbReference>
<evidence type="ECO:0000256" key="1">
    <source>
        <dbReference type="SAM" id="MobiDB-lite"/>
    </source>
</evidence>
<dbReference type="AlphaFoldDB" id="A0A517Y207"/>
<name>A0A517Y207_9BACT</name>
<dbReference type="RefSeq" id="WP_202920483.1">
    <property type="nucleotide sequence ID" value="NZ_CP036273.1"/>
</dbReference>
<keyword evidence="3" id="KW-1185">Reference proteome</keyword>
<feature type="compositionally biased region" description="Basic and acidic residues" evidence="1">
    <location>
        <begin position="40"/>
        <end position="53"/>
    </location>
</feature>
<gene>
    <name evidence="2" type="ORF">ETAA1_58040</name>
</gene>
<reference evidence="2 3" key="1">
    <citation type="submission" date="2019-02" db="EMBL/GenBank/DDBJ databases">
        <title>Deep-cultivation of Planctomycetes and their phenomic and genomic characterization uncovers novel biology.</title>
        <authorList>
            <person name="Wiegand S."/>
            <person name="Jogler M."/>
            <person name="Boedeker C."/>
            <person name="Pinto D."/>
            <person name="Vollmers J."/>
            <person name="Rivas-Marin E."/>
            <person name="Kohn T."/>
            <person name="Peeters S.H."/>
            <person name="Heuer A."/>
            <person name="Rast P."/>
            <person name="Oberbeckmann S."/>
            <person name="Bunk B."/>
            <person name="Jeske O."/>
            <person name="Meyerdierks A."/>
            <person name="Storesund J.E."/>
            <person name="Kallscheuer N."/>
            <person name="Luecker S."/>
            <person name="Lage O.M."/>
            <person name="Pohl T."/>
            <person name="Merkel B.J."/>
            <person name="Hornburger P."/>
            <person name="Mueller R.-W."/>
            <person name="Bruemmer F."/>
            <person name="Labrenz M."/>
            <person name="Spormann A.M."/>
            <person name="Op den Camp H."/>
            <person name="Overmann J."/>
            <person name="Amann R."/>
            <person name="Jetten M.S.M."/>
            <person name="Mascher T."/>
            <person name="Medema M.H."/>
            <person name="Devos D.P."/>
            <person name="Kaster A.-K."/>
            <person name="Ovreas L."/>
            <person name="Rohde M."/>
            <person name="Galperin M.Y."/>
            <person name="Jogler C."/>
        </authorList>
    </citation>
    <scope>NUCLEOTIDE SEQUENCE [LARGE SCALE GENOMIC DNA]</scope>
    <source>
        <strain evidence="2 3">ETA_A1</strain>
    </source>
</reference>
<dbReference type="Proteomes" id="UP000319576">
    <property type="component" value="Chromosome"/>
</dbReference>
<proteinExistence type="predicted"/>
<feature type="region of interest" description="Disordered" evidence="1">
    <location>
        <begin position="22"/>
        <end position="53"/>
    </location>
</feature>
<evidence type="ECO:0000313" key="2">
    <source>
        <dbReference type="EMBL" id="QDU23796.1"/>
    </source>
</evidence>
<accession>A0A517Y207</accession>
<sequence length="53" mass="5952">MDAADPTTLIALLLDPCLTADEARREAAATPRRRPPPDPQPRRDWHDRPEAHA</sequence>
<evidence type="ECO:0000313" key="3">
    <source>
        <dbReference type="Proteomes" id="UP000319576"/>
    </source>
</evidence>
<dbReference type="KEGG" id="uli:ETAA1_58040"/>
<organism evidence="2 3">
    <name type="scientific">Urbifossiella limnaea</name>
    <dbReference type="NCBI Taxonomy" id="2528023"/>
    <lineage>
        <taxon>Bacteria</taxon>
        <taxon>Pseudomonadati</taxon>
        <taxon>Planctomycetota</taxon>
        <taxon>Planctomycetia</taxon>
        <taxon>Gemmatales</taxon>
        <taxon>Gemmataceae</taxon>
        <taxon>Urbifossiella</taxon>
    </lineage>
</organism>